<dbReference type="Proteomes" id="UP001065174">
    <property type="component" value="Chromosome"/>
</dbReference>
<dbReference type="PANTHER" id="PTHR24273">
    <property type="entry name" value="FI04643P-RELATED"/>
    <property type="match status" value="1"/>
</dbReference>
<feature type="chain" id="PRO_5046211266" evidence="2">
    <location>
        <begin position="20"/>
        <end position="849"/>
    </location>
</feature>
<dbReference type="PANTHER" id="PTHR24273:SF32">
    <property type="entry name" value="HYALIN"/>
    <property type="match status" value="1"/>
</dbReference>
<evidence type="ECO:0000259" key="3">
    <source>
        <dbReference type="PROSITE" id="PS50825"/>
    </source>
</evidence>
<dbReference type="InterPro" id="IPR003410">
    <property type="entry name" value="HYR_dom"/>
</dbReference>
<evidence type="ECO:0000313" key="4">
    <source>
        <dbReference type="EMBL" id="UXP34110.1"/>
    </source>
</evidence>
<proteinExistence type="predicted"/>
<dbReference type="NCBIfam" id="TIGR04131">
    <property type="entry name" value="Bac_Flav_CTERM"/>
    <property type="match status" value="1"/>
</dbReference>
<dbReference type="Pfam" id="PF13585">
    <property type="entry name" value="CHU_C"/>
    <property type="match status" value="1"/>
</dbReference>
<dbReference type="EMBL" id="CP106679">
    <property type="protein sequence ID" value="UXP34110.1"/>
    <property type="molecule type" value="Genomic_DNA"/>
</dbReference>
<dbReference type="PROSITE" id="PS50825">
    <property type="entry name" value="HYR"/>
    <property type="match status" value="3"/>
</dbReference>
<feature type="domain" description="HYR" evidence="3">
    <location>
        <begin position="600"/>
        <end position="685"/>
    </location>
</feature>
<keyword evidence="5" id="KW-1185">Reference proteome</keyword>
<dbReference type="RefSeq" id="WP_262311536.1">
    <property type="nucleotide sequence ID" value="NZ_CP106679.1"/>
</dbReference>
<reference evidence="4" key="1">
    <citation type="submission" date="2022-09" db="EMBL/GenBank/DDBJ databases">
        <title>Comparative genomics and taxonomic characterization of three novel marine species of genus Reichenbachiella exhibiting antioxidant and polysaccharide degradation activities.</title>
        <authorList>
            <person name="Muhammad N."/>
            <person name="Lee Y.-J."/>
            <person name="Ko J."/>
            <person name="Kim S.-G."/>
        </authorList>
    </citation>
    <scope>NUCLEOTIDE SEQUENCE</scope>
    <source>
        <strain evidence="4">BKB1-1</strain>
    </source>
</reference>
<keyword evidence="2" id="KW-0732">Signal</keyword>
<evidence type="ECO:0000256" key="2">
    <source>
        <dbReference type="SAM" id="SignalP"/>
    </source>
</evidence>
<dbReference type="InterPro" id="IPR026341">
    <property type="entry name" value="T9SS_type_B"/>
</dbReference>
<evidence type="ECO:0000313" key="5">
    <source>
        <dbReference type="Proteomes" id="UP001065174"/>
    </source>
</evidence>
<evidence type="ECO:0000256" key="1">
    <source>
        <dbReference type="ARBA" id="ARBA00022737"/>
    </source>
</evidence>
<feature type="signal peptide" evidence="2">
    <location>
        <begin position="1"/>
        <end position="19"/>
    </location>
</feature>
<dbReference type="Pfam" id="PF02494">
    <property type="entry name" value="HYR"/>
    <property type="match status" value="3"/>
</dbReference>
<organism evidence="4 5">
    <name type="scientific">Reichenbachiella agarivorans</name>
    <dbReference type="NCBI Taxonomy" id="2979464"/>
    <lineage>
        <taxon>Bacteria</taxon>
        <taxon>Pseudomonadati</taxon>
        <taxon>Bacteroidota</taxon>
        <taxon>Cytophagia</taxon>
        <taxon>Cytophagales</taxon>
        <taxon>Reichenbachiellaceae</taxon>
        <taxon>Reichenbachiella</taxon>
    </lineage>
</organism>
<feature type="domain" description="HYR" evidence="3">
    <location>
        <begin position="450"/>
        <end position="529"/>
    </location>
</feature>
<protein>
    <submittedName>
        <fullName evidence="4">HYR domain-containing protein</fullName>
    </submittedName>
</protein>
<keyword evidence="1" id="KW-0677">Repeat</keyword>
<name>A0ABY6D0V7_9BACT</name>
<feature type="domain" description="HYR" evidence="3">
    <location>
        <begin position="368"/>
        <end position="449"/>
    </location>
</feature>
<gene>
    <name evidence="4" type="ORF">N6H18_09155</name>
</gene>
<sequence>MKKILLVALTLLTFTLSNAQECDTLSYEWETPSPTTTVFNYGSGRLTGVPDPSNSTNPTDAKTIFEGFTSPSPGTSSVGAVLLGLGFLSDDNDNLRIDVMVYDDNGSGRPGTQVGGVTGLSPTSLGVVHNFREFWIKLPSLPVPTTSIFYVGVVMHPGDASDQLVVQASAKGQGNGDGSNSITTTQYGNEILLSVYSSDIDLKIIAKLGVVRDPSFSYGSSSYCSNLPDPTPTISGDAGGTFTSSPSGLSINSSTGKIDLSASSGGTYTVRYTTGGTCSQFKTQSVVIVDDEPTITCPANQTIDFNASCQYTLPDYRSLAVASDNCSTPTITQSPAPGSVLSATQIVTLTANDGDGNTKNCTFSVTPADNTKPTITCPADQNVSFDTSCEYTLLDYTTLATAADNCGTATVTQSPAVGTVITASQVITLTATDDAGNTETCTFNVIPADDTKPMITCPSDQNVSFDTSCEYTLIDFTSLATASDNCGTTTVTQSPAIGTMINAIQEITLTATDGNGNTETCTFNLIPEDNTKPTIMCPANQTVSINTNCEYTLLDYTSLATANDNCGTAIVSQSPSMGTLITATQLITLTATDASGNTEVCSFSVILEDKIKPTITCPHNVESCEEIISFEEPTATDNCTTLTVTQTAGLASGSSFPVGVTTNEYLVTDDSGNTATCAFTITRHPVVEVDAGADATIDAGFSYTLSPTASEANSFEWSPSDGLDDPSSMTTVARPTQTTTYMLLATSETGCSASDEITITVNDQIEINNFISPNGDGKNDFWEIKGNWLLEVCTIKIYNSKGNVIYQSTGYNNDWNGTDHGRSLPQGVYYYTLSCPDQNTKKGKITLMK</sequence>
<accession>A0ABY6D0V7</accession>